<sequence length="296" mass="33026">MAQIFWLSLFLLVSWVRAESNRTEVDLIFPRNDTFAPMPLMPVVFAVQAPSVAHKVNTYIEYGYYPVGRPNETVIGQTDHVSDSTNENTYFSVSGIGRTLNTTGSWELFWRLRWTNCSISEDSRYYNQSYPWISSPYIDGSLNIDKVYEGFHYTAYNVIVDRVTFSTREDASQPNLTTLTNSENCDKVSSLALLSIVDSLRIPPQLPQEDIDTVSMCPQLADARLNSTSTSSPCSVSISPEVESKILAKIADNECNNALHPAVSCITEETKEGSASSHDHGHALWLVITLASAFLF</sequence>
<dbReference type="GO" id="GO:0032259">
    <property type="term" value="P:methylation"/>
    <property type="evidence" value="ECO:0007669"/>
    <property type="project" value="UniProtKB-KW"/>
</dbReference>
<accession>A0A254UN38</accession>
<evidence type="ECO:0000256" key="1">
    <source>
        <dbReference type="SAM" id="SignalP"/>
    </source>
</evidence>
<dbReference type="VEuPathDB" id="FungiDB:ATCC64974_92580"/>
<dbReference type="AlphaFoldDB" id="A0A254UN38"/>
<proteinExistence type="predicted"/>
<reference evidence="4" key="1">
    <citation type="submission" date="2018-10" db="EMBL/GenBank/DDBJ databases">
        <title>FDA dAtabase for Regulatory Grade micrObial Sequences (FDA-ARGOS): Supporting development and validation of Infectious Disease Dx tests.</title>
        <authorList>
            <person name="Kerrigan L."/>
            <person name="Tallon L."/>
            <person name="Sadzewicz L."/>
            <person name="Sengamalay N."/>
            <person name="Ott S."/>
            <person name="Godinez A."/>
            <person name="Nagaraj S."/>
            <person name="Vavikolanu K."/>
            <person name="Nadendla S."/>
            <person name="George J."/>
            <person name="Sichtig H."/>
        </authorList>
    </citation>
    <scope>NUCLEOTIDE SEQUENCE [LARGE SCALE GENOMIC DNA]</scope>
    <source>
        <strain evidence="4">FDAARGOS_311</strain>
    </source>
</reference>
<dbReference type="OrthoDB" id="4490227at2759"/>
<dbReference type="GO" id="GO:0008168">
    <property type="term" value="F:methyltransferase activity"/>
    <property type="evidence" value="ECO:0007669"/>
    <property type="project" value="UniProtKB-KW"/>
</dbReference>
<feature type="domain" description="DUF7136" evidence="2">
    <location>
        <begin position="19"/>
        <end position="265"/>
    </location>
</feature>
<evidence type="ECO:0000313" key="4">
    <source>
        <dbReference type="Proteomes" id="UP000197666"/>
    </source>
</evidence>
<dbReference type="InterPro" id="IPR055560">
    <property type="entry name" value="DUF7136"/>
</dbReference>
<dbReference type="VEuPathDB" id="FungiDB:An11g07120"/>
<keyword evidence="1" id="KW-0732">Signal</keyword>
<dbReference type="Proteomes" id="UP000197666">
    <property type="component" value="Unassembled WGS sequence"/>
</dbReference>
<gene>
    <name evidence="3" type="ORF">CAN33_0031515</name>
</gene>
<keyword evidence="3" id="KW-0808">Transferase</keyword>
<name>A0A254UN38_ASPNG</name>
<dbReference type="VEuPathDB" id="FungiDB:M747DRAFT_299867"/>
<organism evidence="3 4">
    <name type="scientific">Aspergillus niger</name>
    <dbReference type="NCBI Taxonomy" id="5061"/>
    <lineage>
        <taxon>Eukaryota</taxon>
        <taxon>Fungi</taxon>
        <taxon>Dikarya</taxon>
        <taxon>Ascomycota</taxon>
        <taxon>Pezizomycotina</taxon>
        <taxon>Eurotiomycetes</taxon>
        <taxon>Eurotiomycetidae</taxon>
        <taxon>Eurotiales</taxon>
        <taxon>Aspergillaceae</taxon>
        <taxon>Aspergillus</taxon>
        <taxon>Aspergillus subgen. Circumdati</taxon>
    </lineage>
</organism>
<comment type="caution">
    <text evidence="3">The sequence shown here is derived from an EMBL/GenBank/DDBJ whole genome shotgun (WGS) entry which is preliminary data.</text>
</comment>
<protein>
    <submittedName>
        <fullName evidence="3">Methyltransferase domain family protein</fullName>
    </submittedName>
</protein>
<evidence type="ECO:0000313" key="3">
    <source>
        <dbReference type="EMBL" id="TPR04794.1"/>
    </source>
</evidence>
<dbReference type="EMBL" id="NKJJ02000002">
    <property type="protein sequence ID" value="TPR04794.1"/>
    <property type="molecule type" value="Genomic_DNA"/>
</dbReference>
<keyword evidence="3" id="KW-0489">Methyltransferase</keyword>
<feature type="signal peptide" evidence="1">
    <location>
        <begin position="1"/>
        <end position="18"/>
    </location>
</feature>
<dbReference type="VEuPathDB" id="FungiDB:ASPNIDRAFT2_179356"/>
<dbReference type="Pfam" id="PF23584">
    <property type="entry name" value="DUF7136"/>
    <property type="match status" value="1"/>
</dbReference>
<feature type="chain" id="PRO_5015076500" evidence="1">
    <location>
        <begin position="19"/>
        <end position="296"/>
    </location>
</feature>
<evidence type="ECO:0000259" key="2">
    <source>
        <dbReference type="Pfam" id="PF23584"/>
    </source>
</evidence>